<dbReference type="Pfam" id="PF17648">
    <property type="entry name" value="Luciferase"/>
    <property type="match status" value="1"/>
</dbReference>
<accession>D7CTT6</accession>
<evidence type="ECO:0000313" key="3">
    <source>
        <dbReference type="Proteomes" id="UP000000379"/>
    </source>
</evidence>
<dbReference type="KEGG" id="tra:Trad_2527"/>
<sequence>MKSSERIDSAVSRWKGVTAHPHRFGGTAYRLGTRELGYHHGEHLVDIPFPKRVRDGLLASSVTGPARAPSGADRGAAQAHHVLTESGWVSIYLRRPEDVGRAVALLRRAYELATAQAERRAARGGETR</sequence>
<evidence type="ECO:0000259" key="1">
    <source>
        <dbReference type="Pfam" id="PF17648"/>
    </source>
</evidence>
<dbReference type="eggNOG" id="ENOG5030QAZ">
    <property type="taxonomic scope" value="Bacteria"/>
</dbReference>
<dbReference type="AlphaFoldDB" id="D7CTT6"/>
<feature type="domain" description="Luciferase" evidence="1">
    <location>
        <begin position="34"/>
        <end position="109"/>
    </location>
</feature>
<dbReference type="STRING" id="649638.Trad_2527"/>
<proteinExistence type="predicted"/>
<dbReference type="RefSeq" id="WP_013178994.1">
    <property type="nucleotide sequence ID" value="NC_014221.1"/>
</dbReference>
<reference evidence="3" key="1">
    <citation type="submission" date="2010-05" db="EMBL/GenBank/DDBJ databases">
        <title>The complete genome of Truepera radiovictris DSM 17093.</title>
        <authorList>
            <consortium name="US DOE Joint Genome Institute (JGI-PGF)"/>
            <person name="Lucas S."/>
            <person name="Copeland A."/>
            <person name="Lapidus A."/>
            <person name="Glavina del Rio T."/>
            <person name="Dalin E."/>
            <person name="Tice H."/>
            <person name="Bruce D."/>
            <person name="Goodwin L."/>
            <person name="Pitluck S."/>
            <person name="Kyrpides N."/>
            <person name="Mavromatis K."/>
            <person name="Ovchinnikova G."/>
            <person name="Munk A.C."/>
            <person name="Detter J.C."/>
            <person name="Han C."/>
            <person name="Tapia R."/>
            <person name="Land M."/>
            <person name="Hauser L."/>
            <person name="Markowitz V."/>
            <person name="Cheng J.-F."/>
            <person name="Hugenholtz P."/>
            <person name="Woyke T."/>
            <person name="Wu D."/>
            <person name="Tindall B."/>
            <person name="Pomrenke H.G."/>
            <person name="Brambilla E."/>
            <person name="Klenk H.-P."/>
            <person name="Eisen J.A."/>
        </authorList>
    </citation>
    <scope>NUCLEOTIDE SEQUENCE [LARGE SCALE GENOMIC DNA]</scope>
    <source>
        <strain evidence="3">DSM 17093 / CIP 108686 / LMG 22925 / RQ-24</strain>
    </source>
</reference>
<protein>
    <recommendedName>
        <fullName evidence="1">Luciferase domain-containing protein</fullName>
    </recommendedName>
</protein>
<organism evidence="2 3">
    <name type="scientific">Truepera radiovictrix (strain DSM 17093 / CIP 108686 / LMG 22925 / RQ-24)</name>
    <dbReference type="NCBI Taxonomy" id="649638"/>
    <lineage>
        <taxon>Bacteria</taxon>
        <taxon>Thermotogati</taxon>
        <taxon>Deinococcota</taxon>
        <taxon>Deinococci</taxon>
        <taxon>Trueperales</taxon>
        <taxon>Trueperaceae</taxon>
        <taxon>Truepera</taxon>
    </lineage>
</organism>
<dbReference type="EMBL" id="CP002049">
    <property type="protein sequence ID" value="ADI15633.1"/>
    <property type="molecule type" value="Genomic_DNA"/>
</dbReference>
<dbReference type="OrthoDB" id="708298at2"/>
<dbReference type="HOGENOM" id="CLU_159352_0_0_0"/>
<evidence type="ECO:0000313" key="2">
    <source>
        <dbReference type="EMBL" id="ADI15633.1"/>
    </source>
</evidence>
<gene>
    <name evidence="2" type="ordered locus">Trad_2527</name>
</gene>
<keyword evidence="3" id="KW-1185">Reference proteome</keyword>
<reference evidence="2 3" key="2">
    <citation type="journal article" date="2011" name="Stand. Genomic Sci.">
        <title>Complete genome sequence of Truepera radiovictrix type strain (RQ-24).</title>
        <authorList>
            <person name="Ivanova N."/>
            <person name="Rohde C."/>
            <person name="Munk C."/>
            <person name="Nolan M."/>
            <person name="Lucas S."/>
            <person name="Del Rio T.G."/>
            <person name="Tice H."/>
            <person name="Deshpande S."/>
            <person name="Cheng J.F."/>
            <person name="Tapia R."/>
            <person name="Han C."/>
            <person name="Goodwin L."/>
            <person name="Pitluck S."/>
            <person name="Liolios K."/>
            <person name="Mavromatis K."/>
            <person name="Mikhailova N."/>
            <person name="Pati A."/>
            <person name="Chen A."/>
            <person name="Palaniappan K."/>
            <person name="Land M."/>
            <person name="Hauser L."/>
            <person name="Chang Y.J."/>
            <person name="Jeffries C.D."/>
            <person name="Brambilla E."/>
            <person name="Rohde M."/>
            <person name="Goker M."/>
            <person name="Tindall B.J."/>
            <person name="Woyke T."/>
            <person name="Bristow J."/>
            <person name="Eisen J.A."/>
            <person name="Markowitz V."/>
            <person name="Hugenholtz P."/>
            <person name="Kyrpides N.C."/>
            <person name="Klenk H.P."/>
            <person name="Lapidus A."/>
        </authorList>
    </citation>
    <scope>NUCLEOTIDE SEQUENCE [LARGE SCALE GENOMIC DNA]</scope>
    <source>
        <strain evidence="3">DSM 17093 / CIP 108686 / LMG 22925 / RQ-24</strain>
    </source>
</reference>
<name>D7CTT6_TRURR</name>
<dbReference type="Proteomes" id="UP000000379">
    <property type="component" value="Chromosome"/>
</dbReference>
<dbReference type="InterPro" id="IPR040841">
    <property type="entry name" value="Luciferase_dom"/>
</dbReference>